<organism evidence="1 2">
    <name type="scientific">Pararhodobacter zhoushanensis</name>
    <dbReference type="NCBI Taxonomy" id="2479545"/>
    <lineage>
        <taxon>Bacteria</taxon>
        <taxon>Pseudomonadati</taxon>
        <taxon>Pseudomonadota</taxon>
        <taxon>Alphaproteobacteria</taxon>
        <taxon>Rhodobacterales</taxon>
        <taxon>Paracoccaceae</taxon>
        <taxon>Pararhodobacter</taxon>
    </lineage>
</organism>
<protein>
    <submittedName>
        <fullName evidence="1">Uncharacterized protein</fullName>
    </submittedName>
</protein>
<evidence type="ECO:0000313" key="1">
    <source>
        <dbReference type="EMBL" id="MCW1931953.1"/>
    </source>
</evidence>
<reference evidence="1 2" key="1">
    <citation type="submission" date="2022-10" db="EMBL/GenBank/DDBJ databases">
        <title>Pararhodobacter sp. nov., isolated from marine algae.</title>
        <authorList>
            <person name="Choi B.J."/>
            <person name="Kim J.M."/>
            <person name="Lee J.K."/>
            <person name="Choi D.G."/>
            <person name="Jeon C.O."/>
        </authorList>
    </citation>
    <scope>NUCLEOTIDE SEQUENCE [LARGE SCALE GENOMIC DNA]</scope>
    <source>
        <strain evidence="1 2">ZQ420</strain>
    </source>
</reference>
<dbReference type="Proteomes" id="UP001208938">
    <property type="component" value="Unassembled WGS sequence"/>
</dbReference>
<comment type="caution">
    <text evidence="1">The sequence shown here is derived from an EMBL/GenBank/DDBJ whole genome shotgun (WGS) entry which is preliminary data.</text>
</comment>
<evidence type="ECO:0000313" key="2">
    <source>
        <dbReference type="Proteomes" id="UP001208938"/>
    </source>
</evidence>
<sequence length="64" mass="6517">MPRMSMTAPSRPASTEGRIDWVTMGAAAACVAVAATISIASGVASSDGFDASQRPQTLLHARAL</sequence>
<keyword evidence="2" id="KW-1185">Reference proteome</keyword>
<name>A0ABT3GWM4_9RHOB</name>
<accession>A0ABT3GWM4</accession>
<gene>
    <name evidence="1" type="ORF">OKW52_06665</name>
</gene>
<dbReference type="RefSeq" id="WP_264505028.1">
    <property type="nucleotide sequence ID" value="NZ_JAPDFL010000001.1"/>
</dbReference>
<proteinExistence type="predicted"/>
<dbReference type="EMBL" id="JAPDFL010000001">
    <property type="protein sequence ID" value="MCW1931953.1"/>
    <property type="molecule type" value="Genomic_DNA"/>
</dbReference>